<comment type="subcellular location">
    <subcellularLocation>
        <location evidence="1">Cell membrane</location>
        <topology evidence="1">Multi-pass membrane protein</topology>
    </subcellularLocation>
</comment>
<evidence type="ECO:0000256" key="2">
    <source>
        <dbReference type="ARBA" id="ARBA00005542"/>
    </source>
</evidence>
<dbReference type="InterPro" id="IPR021910">
    <property type="entry name" value="NGX6/PGAP6/MYMK"/>
</dbReference>
<evidence type="ECO:0000256" key="4">
    <source>
        <dbReference type="ARBA" id="ARBA00022692"/>
    </source>
</evidence>
<dbReference type="EnsemblMetazoa" id="GAUT043737-RA">
    <property type="protein sequence ID" value="GAUT043737-PA"/>
    <property type="gene ID" value="GAUT043737"/>
</dbReference>
<evidence type="ECO:0000313" key="7">
    <source>
        <dbReference type="EnsemblMetazoa" id="GAUT043737-PA"/>
    </source>
</evidence>
<evidence type="ECO:0000256" key="5">
    <source>
        <dbReference type="ARBA" id="ARBA00022989"/>
    </source>
</evidence>
<keyword evidence="4" id="KW-0812">Transmembrane</keyword>
<evidence type="ECO:0000256" key="3">
    <source>
        <dbReference type="ARBA" id="ARBA00022475"/>
    </source>
</evidence>
<organism evidence="7 8">
    <name type="scientific">Glossina austeni</name>
    <name type="common">Savannah tsetse fly</name>
    <dbReference type="NCBI Taxonomy" id="7395"/>
    <lineage>
        <taxon>Eukaryota</taxon>
        <taxon>Metazoa</taxon>
        <taxon>Ecdysozoa</taxon>
        <taxon>Arthropoda</taxon>
        <taxon>Hexapoda</taxon>
        <taxon>Insecta</taxon>
        <taxon>Pterygota</taxon>
        <taxon>Neoptera</taxon>
        <taxon>Endopterygota</taxon>
        <taxon>Diptera</taxon>
        <taxon>Brachycera</taxon>
        <taxon>Muscomorpha</taxon>
        <taxon>Hippoboscoidea</taxon>
        <taxon>Glossinidae</taxon>
        <taxon>Glossina</taxon>
    </lineage>
</organism>
<dbReference type="Proteomes" id="UP000078200">
    <property type="component" value="Unassembled WGS sequence"/>
</dbReference>
<keyword evidence="6" id="KW-0472">Membrane</keyword>
<keyword evidence="5" id="KW-1133">Transmembrane helix</keyword>
<reference evidence="7" key="1">
    <citation type="submission" date="2020-05" db="UniProtKB">
        <authorList>
            <consortium name="EnsemblMetazoa"/>
        </authorList>
    </citation>
    <scope>IDENTIFICATION</scope>
    <source>
        <strain evidence="7">TTRI</strain>
    </source>
</reference>
<name>A0A1A9VPU1_GLOAU</name>
<dbReference type="STRING" id="7395.A0A1A9VPU1"/>
<dbReference type="GO" id="GO:0005886">
    <property type="term" value="C:plasma membrane"/>
    <property type="evidence" value="ECO:0007669"/>
    <property type="project" value="UniProtKB-SubCell"/>
</dbReference>
<evidence type="ECO:0000256" key="6">
    <source>
        <dbReference type="ARBA" id="ARBA00023136"/>
    </source>
</evidence>
<evidence type="ECO:0000313" key="8">
    <source>
        <dbReference type="Proteomes" id="UP000078200"/>
    </source>
</evidence>
<accession>A0A1A9VPU1</accession>
<keyword evidence="3" id="KW-1003">Cell membrane</keyword>
<keyword evidence="8" id="KW-1185">Reference proteome</keyword>
<proteinExistence type="inferred from homology"/>
<evidence type="ECO:0000256" key="1">
    <source>
        <dbReference type="ARBA" id="ARBA00004651"/>
    </source>
</evidence>
<dbReference type="PANTHER" id="PTHR14319">
    <property type="entry name" value="FIVE-SPAN TRANSMEMBRANE PROTEIN M83"/>
    <property type="match status" value="1"/>
</dbReference>
<comment type="similarity">
    <text evidence="2">Belongs to the TMEM8 family.</text>
</comment>
<dbReference type="PANTHER" id="PTHR14319:SF3">
    <property type="entry name" value="TRANSMEMBRANE PROTEIN-LIKE PROTEIN"/>
    <property type="match status" value="1"/>
</dbReference>
<protein>
    <submittedName>
        <fullName evidence="7">Uncharacterized protein</fullName>
    </submittedName>
</protein>
<sequence length="236" mass="27435">MMAFLSNNYITNSNNTCTRKHMCINAVIILAIFVVNHNCHNAYAASLKMLDMRNQNDALINQTQQQQQQQERIDKLKLPKDHTLVVRLPSNILLKYITYKDVSILHFFVPENTRQAIFTFKAVEEPKSAFLGACSPRDVTLHLKAKSYPVISPQNISFPRNFLNPNQRFKIYSLQFKSNEVQQRVIVDGPQVGNWFAVAFVSYSDPLQERIEQQDQRSTECNGFQVNRYYNRCPER</sequence>
<dbReference type="AlphaFoldDB" id="A0A1A9VPU1"/>
<dbReference type="VEuPathDB" id="VectorBase:GAUT043737"/>